<evidence type="ECO:0000313" key="4">
    <source>
        <dbReference type="EMBL" id="KYB25118.1"/>
    </source>
</evidence>
<feature type="region of interest" description="Disordered" evidence="2">
    <location>
        <begin position="614"/>
        <end position="636"/>
    </location>
</feature>
<dbReference type="InterPro" id="IPR000477">
    <property type="entry name" value="RT_dom"/>
</dbReference>
<proteinExistence type="predicted"/>
<protein>
    <recommendedName>
        <fullName evidence="3">Reverse transcriptase domain-containing protein</fullName>
    </recommendedName>
</protein>
<dbReference type="InParanoid" id="A0A139WB05"/>
<dbReference type="SUPFAM" id="SSF56672">
    <property type="entry name" value="DNA/RNA polymerases"/>
    <property type="match status" value="1"/>
</dbReference>
<sequence length="636" mass="72592">MGLGKMSQPGQLREPLYIVDKRFFLDCKDLSKRDWKENYFEKVKIKTVNPLGMISEAAPTIVRSRDKKEEGALLKMLHQRCPEYRESVLEGQDPIESKVTPIVRSVVVGQVAGLKETLKNYMFVVAGDKKNKASGSLKEIFEVLEELKEVLKELQIAKKSQLEATLQAEKNTSERYGNGQNSRRCCEWNTKGFSPSAIRHSFVERISAKQNEDCVSMVEAIEGACDGHLPKKVRARNTGKQRVYWWNDDIARARKECISVKRRQMRLRARNRLEEVIEATELYKQKRKIYRTLIRKAKEAKWEELINEIERDQWGLGYQITTRKLRLGSEQITLSPQFRQRIADVLFSKHQIKRWNLIETCDVEGITSNEMQQTTKLKKELEEKGGLSAEQFGFQEGKSTLDAVDRVLTLARWANSGDTKRRRWCVLLTFDVKKAFNSANWQNIMEALRKKGISMYLRKVIGSYLLERSLDLGDGEVMEVTSGVPQGLVLGPTLWNILYDGVLRLEISKEATLVAYADDLALVVIEKDIENLMCTLEMTSKIIGRWMKESVDCRCRSEPDESVAVEEVPTHVEVERQSEGDHEVLEAADKCEAPNHLLDEAICWNGLVTSKMITPMDSSSAPGSKEEGLNQEPGPP</sequence>
<gene>
    <name evidence="4" type="primary">AUGUSTUS-3.0.2_31352</name>
    <name evidence="4" type="ORF">TcasGA2_TC031352</name>
</gene>
<reference evidence="4 5" key="1">
    <citation type="journal article" date="2008" name="Nature">
        <title>The genome of the model beetle and pest Tribolium castaneum.</title>
        <authorList>
            <consortium name="Tribolium Genome Sequencing Consortium"/>
            <person name="Richards S."/>
            <person name="Gibbs R.A."/>
            <person name="Weinstock G.M."/>
            <person name="Brown S.J."/>
            <person name="Denell R."/>
            <person name="Beeman R.W."/>
            <person name="Gibbs R."/>
            <person name="Beeman R.W."/>
            <person name="Brown S.J."/>
            <person name="Bucher G."/>
            <person name="Friedrich M."/>
            <person name="Grimmelikhuijzen C.J."/>
            <person name="Klingler M."/>
            <person name="Lorenzen M."/>
            <person name="Richards S."/>
            <person name="Roth S."/>
            <person name="Schroder R."/>
            <person name="Tautz D."/>
            <person name="Zdobnov E.M."/>
            <person name="Muzny D."/>
            <person name="Gibbs R.A."/>
            <person name="Weinstock G.M."/>
            <person name="Attaway T."/>
            <person name="Bell S."/>
            <person name="Buhay C.J."/>
            <person name="Chandrabose M.N."/>
            <person name="Chavez D."/>
            <person name="Clerk-Blankenburg K.P."/>
            <person name="Cree A."/>
            <person name="Dao M."/>
            <person name="Davis C."/>
            <person name="Chacko J."/>
            <person name="Dinh H."/>
            <person name="Dugan-Rocha S."/>
            <person name="Fowler G."/>
            <person name="Garner T.T."/>
            <person name="Garnes J."/>
            <person name="Gnirke A."/>
            <person name="Hawes A."/>
            <person name="Hernandez J."/>
            <person name="Hines S."/>
            <person name="Holder M."/>
            <person name="Hume J."/>
            <person name="Jhangiani S.N."/>
            <person name="Joshi V."/>
            <person name="Khan Z.M."/>
            <person name="Jackson L."/>
            <person name="Kovar C."/>
            <person name="Kowis A."/>
            <person name="Lee S."/>
            <person name="Lewis L.R."/>
            <person name="Margolis J."/>
            <person name="Morgan M."/>
            <person name="Nazareth L.V."/>
            <person name="Nguyen N."/>
            <person name="Okwuonu G."/>
            <person name="Parker D."/>
            <person name="Richards S."/>
            <person name="Ruiz S.J."/>
            <person name="Santibanez J."/>
            <person name="Savard J."/>
            <person name="Scherer S.E."/>
            <person name="Schneider B."/>
            <person name="Sodergren E."/>
            <person name="Tautz D."/>
            <person name="Vattahil S."/>
            <person name="Villasana D."/>
            <person name="White C.S."/>
            <person name="Wright R."/>
            <person name="Park Y."/>
            <person name="Beeman R.W."/>
            <person name="Lord J."/>
            <person name="Oppert B."/>
            <person name="Lorenzen M."/>
            <person name="Brown S."/>
            <person name="Wang L."/>
            <person name="Savard J."/>
            <person name="Tautz D."/>
            <person name="Richards S."/>
            <person name="Weinstock G."/>
            <person name="Gibbs R.A."/>
            <person name="Liu Y."/>
            <person name="Worley K."/>
            <person name="Weinstock G."/>
            <person name="Elsik C.G."/>
            <person name="Reese J.T."/>
            <person name="Elhaik E."/>
            <person name="Landan G."/>
            <person name="Graur D."/>
            <person name="Arensburger P."/>
            <person name="Atkinson P."/>
            <person name="Beeman R.W."/>
            <person name="Beidler J."/>
            <person name="Brown S.J."/>
            <person name="Demuth J.P."/>
            <person name="Drury D.W."/>
            <person name="Du Y.Z."/>
            <person name="Fujiwara H."/>
            <person name="Lorenzen M."/>
            <person name="Maselli V."/>
            <person name="Osanai M."/>
            <person name="Park Y."/>
            <person name="Robertson H.M."/>
            <person name="Tu Z."/>
            <person name="Wang J.J."/>
            <person name="Wang S."/>
            <person name="Richards S."/>
            <person name="Song H."/>
            <person name="Zhang L."/>
            <person name="Sodergren E."/>
            <person name="Werner D."/>
            <person name="Stanke M."/>
            <person name="Morgenstern B."/>
            <person name="Solovyev V."/>
            <person name="Kosarev P."/>
            <person name="Brown G."/>
            <person name="Chen H.C."/>
            <person name="Ermolaeva O."/>
            <person name="Hlavina W."/>
            <person name="Kapustin Y."/>
            <person name="Kiryutin B."/>
            <person name="Kitts P."/>
            <person name="Maglott D."/>
            <person name="Pruitt K."/>
            <person name="Sapojnikov V."/>
            <person name="Souvorov A."/>
            <person name="Mackey A.J."/>
            <person name="Waterhouse R.M."/>
            <person name="Wyder S."/>
            <person name="Zdobnov E.M."/>
            <person name="Zdobnov E.M."/>
            <person name="Wyder S."/>
            <person name="Kriventseva E.V."/>
            <person name="Kadowaki T."/>
            <person name="Bork P."/>
            <person name="Aranda M."/>
            <person name="Bao R."/>
            <person name="Beermann A."/>
            <person name="Berns N."/>
            <person name="Bolognesi R."/>
            <person name="Bonneton F."/>
            <person name="Bopp D."/>
            <person name="Brown S.J."/>
            <person name="Bucher G."/>
            <person name="Butts T."/>
            <person name="Chaumot A."/>
            <person name="Denell R.E."/>
            <person name="Ferrier D.E."/>
            <person name="Friedrich M."/>
            <person name="Gordon C.M."/>
            <person name="Jindra M."/>
            <person name="Klingler M."/>
            <person name="Lan Q."/>
            <person name="Lattorff H.M."/>
            <person name="Laudet V."/>
            <person name="von Levetsow C."/>
            <person name="Liu Z."/>
            <person name="Lutz R."/>
            <person name="Lynch J.A."/>
            <person name="da Fonseca R.N."/>
            <person name="Posnien N."/>
            <person name="Reuter R."/>
            <person name="Roth S."/>
            <person name="Savard J."/>
            <person name="Schinko J.B."/>
            <person name="Schmitt C."/>
            <person name="Schoppmeier M."/>
            <person name="Schroder R."/>
            <person name="Shippy T.D."/>
            <person name="Simonnet F."/>
            <person name="Marques-Souza H."/>
            <person name="Tautz D."/>
            <person name="Tomoyasu Y."/>
            <person name="Trauner J."/>
            <person name="Van der Zee M."/>
            <person name="Vervoort M."/>
            <person name="Wittkopp N."/>
            <person name="Wimmer E.A."/>
            <person name="Yang X."/>
            <person name="Jones A.K."/>
            <person name="Sattelle D.B."/>
            <person name="Ebert P.R."/>
            <person name="Nelson D."/>
            <person name="Scott J.G."/>
            <person name="Beeman R.W."/>
            <person name="Muthukrishnan S."/>
            <person name="Kramer K.J."/>
            <person name="Arakane Y."/>
            <person name="Beeman R.W."/>
            <person name="Zhu Q."/>
            <person name="Hogenkamp D."/>
            <person name="Dixit R."/>
            <person name="Oppert B."/>
            <person name="Jiang H."/>
            <person name="Zou Z."/>
            <person name="Marshall J."/>
            <person name="Elpidina E."/>
            <person name="Vinokurov K."/>
            <person name="Oppert C."/>
            <person name="Zou Z."/>
            <person name="Evans J."/>
            <person name="Lu Z."/>
            <person name="Zhao P."/>
            <person name="Sumathipala N."/>
            <person name="Altincicek B."/>
            <person name="Vilcinskas A."/>
            <person name="Williams M."/>
            <person name="Hultmark D."/>
            <person name="Hetru C."/>
            <person name="Jiang H."/>
            <person name="Grimmelikhuijzen C.J."/>
            <person name="Hauser F."/>
            <person name="Cazzamali G."/>
            <person name="Williamson M."/>
            <person name="Park Y."/>
            <person name="Li B."/>
            <person name="Tanaka Y."/>
            <person name="Predel R."/>
            <person name="Neupert S."/>
            <person name="Schachtner J."/>
            <person name="Verleyen P."/>
            <person name="Raible F."/>
            <person name="Bork P."/>
            <person name="Friedrich M."/>
            <person name="Walden K.K."/>
            <person name="Robertson H.M."/>
            <person name="Angeli S."/>
            <person name="Foret S."/>
            <person name="Bucher G."/>
            <person name="Schuetz S."/>
            <person name="Maleszka R."/>
            <person name="Wimmer E.A."/>
            <person name="Beeman R.W."/>
            <person name="Lorenzen M."/>
            <person name="Tomoyasu Y."/>
            <person name="Miller S.C."/>
            <person name="Grossmann D."/>
            <person name="Bucher G."/>
        </authorList>
    </citation>
    <scope>NUCLEOTIDE SEQUENCE [LARGE SCALE GENOMIC DNA]</scope>
    <source>
        <strain evidence="4 5">Georgia GA2</strain>
    </source>
</reference>
<evidence type="ECO:0000259" key="3">
    <source>
        <dbReference type="PROSITE" id="PS50878"/>
    </source>
</evidence>
<feature type="domain" description="Reverse transcriptase" evidence="3">
    <location>
        <begin position="290"/>
        <end position="609"/>
    </location>
</feature>
<feature type="coiled-coil region" evidence="1">
    <location>
        <begin position="137"/>
        <end position="164"/>
    </location>
</feature>
<dbReference type="GO" id="GO:0071897">
    <property type="term" value="P:DNA biosynthetic process"/>
    <property type="evidence" value="ECO:0007669"/>
    <property type="project" value="UniProtKB-ARBA"/>
</dbReference>
<dbReference type="PROSITE" id="PS50878">
    <property type="entry name" value="RT_POL"/>
    <property type="match status" value="1"/>
</dbReference>
<dbReference type="Proteomes" id="UP000007266">
    <property type="component" value="Linkage group 10"/>
</dbReference>
<keyword evidence="1" id="KW-0175">Coiled coil</keyword>
<dbReference type="InterPro" id="IPR043502">
    <property type="entry name" value="DNA/RNA_pol_sf"/>
</dbReference>
<accession>A0A139WB05</accession>
<dbReference type="EMBL" id="KQ971376">
    <property type="protein sequence ID" value="KYB25118.1"/>
    <property type="molecule type" value="Genomic_DNA"/>
</dbReference>
<name>A0A139WB05_TRICA</name>
<organism evidence="4 5">
    <name type="scientific">Tribolium castaneum</name>
    <name type="common">Red flour beetle</name>
    <dbReference type="NCBI Taxonomy" id="7070"/>
    <lineage>
        <taxon>Eukaryota</taxon>
        <taxon>Metazoa</taxon>
        <taxon>Ecdysozoa</taxon>
        <taxon>Arthropoda</taxon>
        <taxon>Hexapoda</taxon>
        <taxon>Insecta</taxon>
        <taxon>Pterygota</taxon>
        <taxon>Neoptera</taxon>
        <taxon>Endopterygota</taxon>
        <taxon>Coleoptera</taxon>
        <taxon>Polyphaga</taxon>
        <taxon>Cucujiformia</taxon>
        <taxon>Tenebrionidae</taxon>
        <taxon>Tenebrionidae incertae sedis</taxon>
        <taxon>Tribolium</taxon>
    </lineage>
</organism>
<evidence type="ECO:0000256" key="2">
    <source>
        <dbReference type="SAM" id="MobiDB-lite"/>
    </source>
</evidence>
<dbReference type="Pfam" id="PF00078">
    <property type="entry name" value="RVT_1"/>
    <property type="match status" value="1"/>
</dbReference>
<dbReference type="eggNOG" id="KOG1075">
    <property type="taxonomic scope" value="Eukaryota"/>
</dbReference>
<evidence type="ECO:0000313" key="5">
    <source>
        <dbReference type="Proteomes" id="UP000007266"/>
    </source>
</evidence>
<dbReference type="PANTHER" id="PTHR19446">
    <property type="entry name" value="REVERSE TRANSCRIPTASES"/>
    <property type="match status" value="1"/>
</dbReference>
<reference evidence="4 5" key="2">
    <citation type="journal article" date="2010" name="Nucleic Acids Res.">
        <title>BeetleBase in 2010: revisions to provide comprehensive genomic information for Tribolium castaneum.</title>
        <authorList>
            <person name="Kim H.S."/>
            <person name="Murphy T."/>
            <person name="Xia J."/>
            <person name="Caragea D."/>
            <person name="Park Y."/>
            <person name="Beeman R.W."/>
            <person name="Lorenzen M.D."/>
            <person name="Butcher S."/>
            <person name="Manak J.R."/>
            <person name="Brown S.J."/>
        </authorList>
    </citation>
    <scope>GENOME REANNOTATION</scope>
    <source>
        <strain evidence="4 5">Georgia GA2</strain>
    </source>
</reference>
<keyword evidence="5" id="KW-1185">Reference proteome</keyword>
<dbReference type="AlphaFoldDB" id="A0A139WB05"/>
<evidence type="ECO:0000256" key="1">
    <source>
        <dbReference type="SAM" id="Coils"/>
    </source>
</evidence>